<evidence type="ECO:0000256" key="6">
    <source>
        <dbReference type="ARBA" id="ARBA00022553"/>
    </source>
</evidence>
<dbReference type="InterPro" id="IPR013786">
    <property type="entry name" value="AcylCoA_DH/ox_N"/>
</dbReference>
<dbReference type="OMA" id="DAMFSYC"/>
<evidence type="ECO:0000256" key="12">
    <source>
        <dbReference type="ARBA" id="ARBA00023002"/>
    </source>
</evidence>
<evidence type="ECO:0000256" key="4">
    <source>
        <dbReference type="ARBA" id="ARBA00009347"/>
    </source>
</evidence>
<dbReference type="Proteomes" id="UP000616769">
    <property type="component" value="Unassembled WGS sequence"/>
</dbReference>
<feature type="domain" description="Acyl-CoA dehydrogenase/oxidase N-terminal" evidence="30">
    <location>
        <begin position="68"/>
        <end position="178"/>
    </location>
</feature>
<evidence type="ECO:0000256" key="3">
    <source>
        <dbReference type="ARBA" id="ARBA00005198"/>
    </source>
</evidence>
<dbReference type="GO" id="GO:0046395">
    <property type="term" value="P:carboxylic acid catabolic process"/>
    <property type="evidence" value="ECO:0007669"/>
    <property type="project" value="UniProtKB-ARBA"/>
</dbReference>
<dbReference type="InterPro" id="IPR037069">
    <property type="entry name" value="AcylCoA_DH/ox_N_sf"/>
</dbReference>
<comment type="cofactor">
    <cofactor evidence="1 27">
        <name>FAD</name>
        <dbReference type="ChEBI" id="CHEBI:57692"/>
    </cofactor>
</comment>
<dbReference type="FunFam" id="1.10.540.10:FF:000012">
    <property type="entry name" value="Acyl-CoA dehydrogenase short/branched chain"/>
    <property type="match status" value="1"/>
</dbReference>
<keyword evidence="10" id="KW-0809">Transit peptide</keyword>
<evidence type="ECO:0000313" key="31">
    <source>
        <dbReference type="EMBL" id="KAF7490760.1"/>
    </source>
</evidence>
<dbReference type="InterPro" id="IPR009075">
    <property type="entry name" value="AcylCo_DH/oxidase_C"/>
</dbReference>
<evidence type="ECO:0000313" key="32">
    <source>
        <dbReference type="EMBL" id="KPM06559.1"/>
    </source>
</evidence>
<evidence type="ECO:0000256" key="23">
    <source>
        <dbReference type="ARBA" id="ARBA00049096"/>
    </source>
</evidence>
<reference evidence="33" key="4">
    <citation type="submission" date="2022-06" db="UniProtKB">
        <authorList>
            <consortium name="EnsemblMetazoa"/>
        </authorList>
    </citation>
    <scope>IDENTIFICATION</scope>
</reference>
<evidence type="ECO:0000256" key="24">
    <source>
        <dbReference type="ARBA" id="ARBA00049192"/>
    </source>
</evidence>
<evidence type="ECO:0000313" key="33">
    <source>
        <dbReference type="EnsemblMetazoa" id="KAF7490760.1"/>
    </source>
</evidence>
<reference evidence="34" key="2">
    <citation type="journal article" date="2020" name="PLoS Negl. Trop. Dis.">
        <title>High-quality nuclear genome for Sarcoptes scabiei-A critical resource for a neglected parasite.</title>
        <authorList>
            <person name="Korhonen P.K."/>
            <person name="Gasser R.B."/>
            <person name="Ma G."/>
            <person name="Wang T."/>
            <person name="Stroehlein A.J."/>
            <person name="Young N.D."/>
            <person name="Ang C.S."/>
            <person name="Fernando D.D."/>
            <person name="Lu H.C."/>
            <person name="Taylor S."/>
            <person name="Reynolds S.L."/>
            <person name="Mofiz E."/>
            <person name="Najaraj S.H."/>
            <person name="Gowda H."/>
            <person name="Madugundu A."/>
            <person name="Renuse S."/>
            <person name="Holt D."/>
            <person name="Pandey A."/>
            <person name="Papenfuss A.T."/>
            <person name="Fischer K."/>
        </authorList>
    </citation>
    <scope>NUCLEOTIDE SEQUENCE [LARGE SCALE GENOMIC DNA]</scope>
</reference>
<organism evidence="32 35">
    <name type="scientific">Sarcoptes scabiei</name>
    <name type="common">Itch mite</name>
    <name type="synonym">Acarus scabiei</name>
    <dbReference type="NCBI Taxonomy" id="52283"/>
    <lineage>
        <taxon>Eukaryota</taxon>
        <taxon>Metazoa</taxon>
        <taxon>Ecdysozoa</taxon>
        <taxon>Arthropoda</taxon>
        <taxon>Chelicerata</taxon>
        <taxon>Arachnida</taxon>
        <taxon>Acari</taxon>
        <taxon>Acariformes</taxon>
        <taxon>Sarcoptiformes</taxon>
        <taxon>Astigmata</taxon>
        <taxon>Psoroptidia</taxon>
        <taxon>Sarcoptoidea</taxon>
        <taxon>Sarcoptidae</taxon>
        <taxon>Sarcoptinae</taxon>
        <taxon>Sarcoptes</taxon>
    </lineage>
</organism>
<dbReference type="InterPro" id="IPR006089">
    <property type="entry name" value="Acyl-CoA_DH_CS"/>
</dbReference>
<evidence type="ECO:0000256" key="20">
    <source>
        <dbReference type="ARBA" id="ARBA00048235"/>
    </source>
</evidence>
<evidence type="ECO:0000259" key="29">
    <source>
        <dbReference type="Pfam" id="PF02770"/>
    </source>
</evidence>
<comment type="catalytic activity">
    <reaction evidence="20">
        <text>2-methylbutanoyl-CoA + oxidized [electron-transfer flavoprotein] + H(+) = (2E)-2-methylbut-2-enoyl-CoA + reduced [electron-transfer flavoprotein]</text>
        <dbReference type="Rhea" id="RHEA:43780"/>
        <dbReference type="Rhea" id="RHEA-COMP:10685"/>
        <dbReference type="Rhea" id="RHEA-COMP:10686"/>
        <dbReference type="ChEBI" id="CHEBI:15378"/>
        <dbReference type="ChEBI" id="CHEBI:57336"/>
        <dbReference type="ChEBI" id="CHEBI:57337"/>
        <dbReference type="ChEBI" id="CHEBI:57692"/>
        <dbReference type="ChEBI" id="CHEBI:58307"/>
        <dbReference type="EC" id="1.3.8.5"/>
    </reaction>
    <physiologicalReaction direction="left-to-right" evidence="20">
        <dbReference type="Rhea" id="RHEA:43781"/>
    </physiologicalReaction>
</comment>
<comment type="similarity">
    <text evidence="4 27">Belongs to the acyl-CoA dehydrogenase family.</text>
</comment>
<sequence length="444" mass="48861">MLFKISPSCLLNRAQCFKNLLRNGSQSNGKESIDLRKIFVNQSSNISSRAFSSTSMTTNAFKPLCEMTEEENAIKELAARVSQEKIAPLVRKMDEQCRHEPEVIKSLFDNGFMGIEIDPEYGGSGASFFATILVVEELAKVDPSVSVLCDVQNTLVVLNFKNYASDELKEKYYPKIAQNTVGSFCLSESGSGSDAFAMKTKAEKKGDYYLLNGTKCWITNAAEAGFFVVYANANPDAGYKGITAFVVDRETPGLSVAKPEKKLGICASSTCSVIFEDVKVPEKNLLGKEGHGYKYAIQTLNEGRIGIAAQMLGLAEGVFEHAVKYTMEREQFGKKIFDFQGMQHQIAKIATEIEAVKLMVYNTARMSQAGLPFIKEAAMAKYYASEIAAAASTKAVEWVGGLGYTKDYPIEKYYRDCKIGAIYEGTSNIQLNTIAKLIGNELKQ</sequence>
<dbReference type="SUPFAM" id="SSF56645">
    <property type="entry name" value="Acyl-CoA dehydrogenase NM domain-like"/>
    <property type="match status" value="1"/>
</dbReference>
<evidence type="ECO:0000256" key="21">
    <source>
        <dbReference type="ARBA" id="ARBA00048307"/>
    </source>
</evidence>
<dbReference type="GO" id="GO:0006631">
    <property type="term" value="P:fatty acid metabolic process"/>
    <property type="evidence" value="ECO:0007669"/>
    <property type="project" value="UniProtKB-KW"/>
</dbReference>
<evidence type="ECO:0000259" key="28">
    <source>
        <dbReference type="Pfam" id="PF00441"/>
    </source>
</evidence>
<comment type="catalytic activity">
    <reaction evidence="21">
        <text>valproyl-CoA + oxidized [electron-transfer flavoprotein] + H(+) = (2E)-2-propylpent-2-enoyl-CoA + reduced [electron-transfer flavoprotein]</text>
        <dbReference type="Rhea" id="RHEA:65344"/>
        <dbReference type="Rhea" id="RHEA-COMP:10685"/>
        <dbReference type="Rhea" id="RHEA-COMP:10686"/>
        <dbReference type="ChEBI" id="CHEBI:15378"/>
        <dbReference type="ChEBI" id="CHEBI:57692"/>
        <dbReference type="ChEBI" id="CHEBI:58307"/>
        <dbReference type="ChEBI" id="CHEBI:156457"/>
        <dbReference type="ChEBI" id="CHEBI:156458"/>
    </reaction>
    <physiologicalReaction direction="left-to-right" evidence="21">
        <dbReference type="Rhea" id="RHEA:65345"/>
    </physiologicalReaction>
</comment>
<dbReference type="Gene3D" id="1.10.540.10">
    <property type="entry name" value="Acyl-CoA dehydrogenase/oxidase, N-terminal domain"/>
    <property type="match status" value="1"/>
</dbReference>
<dbReference type="VEuPathDB" id="VectorBase:SSCA005543"/>
<dbReference type="EC" id="1.3.8.5" evidence="16"/>
<protein>
    <recommendedName>
        <fullName evidence="17">Short/branched chain specific acyl-CoA dehydrogenase, mitochondrial</fullName>
        <ecNumber evidence="16">1.3.8.5</ecNumber>
    </recommendedName>
    <alternativeName>
        <fullName evidence="19">2-methyl branched chain acyl-CoA dehydrogenase</fullName>
    </alternativeName>
    <alternativeName>
        <fullName evidence="18">2-methylbutyryl-coenzyme A dehydrogenase</fullName>
    </alternativeName>
</protein>
<evidence type="ECO:0000256" key="19">
    <source>
        <dbReference type="ARBA" id="ARBA00042821"/>
    </source>
</evidence>
<dbReference type="InterPro" id="IPR046373">
    <property type="entry name" value="Acyl-CoA_Oxase/DH_mid-dom_sf"/>
</dbReference>
<name>A0A132A6N9_SARSC</name>
<evidence type="ECO:0000256" key="27">
    <source>
        <dbReference type="RuleBase" id="RU362125"/>
    </source>
</evidence>
<dbReference type="FunFam" id="2.40.110.10:FF:000001">
    <property type="entry name" value="Acyl-CoA dehydrogenase, mitochondrial"/>
    <property type="match status" value="1"/>
</dbReference>
<evidence type="ECO:0000256" key="18">
    <source>
        <dbReference type="ARBA" id="ARBA00041537"/>
    </source>
</evidence>
<dbReference type="InterPro" id="IPR036250">
    <property type="entry name" value="AcylCo_DH-like_C"/>
</dbReference>
<dbReference type="GO" id="GO:0003853">
    <property type="term" value="F:short-chain 2-methyl fatty acyl-CoA dehydrogenase activity"/>
    <property type="evidence" value="ECO:0007669"/>
    <property type="project" value="UniProtKB-EC"/>
</dbReference>
<comment type="subcellular location">
    <subcellularLocation>
        <location evidence="2">Mitochondrion matrix</location>
    </subcellularLocation>
</comment>
<keyword evidence="34" id="KW-1185">Reference proteome</keyword>
<evidence type="ECO:0000256" key="26">
    <source>
        <dbReference type="ARBA" id="ARBA00051903"/>
    </source>
</evidence>
<dbReference type="PANTHER" id="PTHR43884">
    <property type="entry name" value="ACYL-COA DEHYDROGENASE"/>
    <property type="match status" value="1"/>
</dbReference>
<dbReference type="SUPFAM" id="SSF47203">
    <property type="entry name" value="Acyl-CoA dehydrogenase C-terminal domain-like"/>
    <property type="match status" value="1"/>
</dbReference>
<dbReference type="Pfam" id="PF02771">
    <property type="entry name" value="Acyl-CoA_dh_N"/>
    <property type="match status" value="1"/>
</dbReference>
<keyword evidence="7 27" id="KW-0285">Flavoprotein</keyword>
<dbReference type="FunFam" id="1.20.140.10:FF:000002">
    <property type="entry name" value="Acyl-CoA dehydrogenase short/branched chain"/>
    <property type="match status" value="1"/>
</dbReference>
<dbReference type="CDD" id="cd01158">
    <property type="entry name" value="SCAD_SBCAD"/>
    <property type="match status" value="1"/>
</dbReference>
<feature type="domain" description="Acyl-CoA oxidase/dehydrogenase middle" evidence="29">
    <location>
        <begin position="183"/>
        <end position="278"/>
    </location>
</feature>
<comment type="catalytic activity">
    <reaction evidence="24">
        <text>hexanoyl-CoA + oxidized [electron-transfer flavoprotein] + H(+) = (2E)-hexenoyl-CoA + reduced [electron-transfer flavoprotein]</text>
        <dbReference type="Rhea" id="RHEA:43464"/>
        <dbReference type="Rhea" id="RHEA-COMP:10685"/>
        <dbReference type="Rhea" id="RHEA-COMP:10686"/>
        <dbReference type="ChEBI" id="CHEBI:15378"/>
        <dbReference type="ChEBI" id="CHEBI:57692"/>
        <dbReference type="ChEBI" id="CHEBI:58307"/>
        <dbReference type="ChEBI" id="CHEBI:62077"/>
        <dbReference type="ChEBI" id="CHEBI:62620"/>
    </reaction>
    <physiologicalReaction direction="left-to-right" evidence="24">
        <dbReference type="Rhea" id="RHEA:43465"/>
    </physiologicalReaction>
</comment>
<comment type="catalytic activity">
    <reaction evidence="25">
        <text>(2S)-2-methylbutanoyl-CoA + oxidized [electron-transfer flavoprotein] + H(+) = (2E)-2-methylbut-2-enoyl-CoA + reduced [electron-transfer flavoprotein]</text>
        <dbReference type="Rhea" id="RHEA:48256"/>
        <dbReference type="Rhea" id="RHEA-COMP:10685"/>
        <dbReference type="Rhea" id="RHEA-COMP:10686"/>
        <dbReference type="ChEBI" id="CHEBI:15378"/>
        <dbReference type="ChEBI" id="CHEBI:57337"/>
        <dbReference type="ChEBI" id="CHEBI:57692"/>
        <dbReference type="ChEBI" id="CHEBI:58307"/>
        <dbReference type="ChEBI" id="CHEBI:88166"/>
    </reaction>
    <physiologicalReaction direction="left-to-right" evidence="25">
        <dbReference type="Rhea" id="RHEA:48257"/>
    </physiologicalReaction>
</comment>
<dbReference type="InterPro" id="IPR009100">
    <property type="entry name" value="AcylCoA_DH/oxidase_NM_dom_sf"/>
</dbReference>
<keyword evidence="14" id="KW-0496">Mitochondrion</keyword>
<dbReference type="Pfam" id="PF00441">
    <property type="entry name" value="Acyl-CoA_dh_1"/>
    <property type="match status" value="1"/>
</dbReference>
<keyword evidence="11" id="KW-0007">Acetylation</keyword>
<keyword evidence="6" id="KW-0597">Phosphoprotein</keyword>
<dbReference type="Proteomes" id="UP000070412">
    <property type="component" value="Unassembled WGS sequence"/>
</dbReference>
<evidence type="ECO:0000256" key="16">
    <source>
        <dbReference type="ARBA" id="ARBA00039036"/>
    </source>
</evidence>
<evidence type="ECO:0000256" key="15">
    <source>
        <dbReference type="ARBA" id="ARBA00037895"/>
    </source>
</evidence>
<evidence type="ECO:0000256" key="22">
    <source>
        <dbReference type="ARBA" id="ARBA00048592"/>
    </source>
</evidence>
<dbReference type="InterPro" id="IPR006091">
    <property type="entry name" value="Acyl-CoA_Oxase/DH_mid-dom"/>
</dbReference>
<dbReference type="AlphaFoldDB" id="A0A132A6N9"/>
<dbReference type="GO" id="GO:0005759">
    <property type="term" value="C:mitochondrial matrix"/>
    <property type="evidence" value="ECO:0007669"/>
    <property type="project" value="UniProtKB-SubCell"/>
</dbReference>
<dbReference type="Pfam" id="PF02770">
    <property type="entry name" value="Acyl-CoA_dh_M"/>
    <property type="match status" value="1"/>
</dbReference>
<evidence type="ECO:0000259" key="30">
    <source>
        <dbReference type="Pfam" id="PF02771"/>
    </source>
</evidence>
<evidence type="ECO:0000256" key="14">
    <source>
        <dbReference type="ARBA" id="ARBA00023128"/>
    </source>
</evidence>
<dbReference type="Gene3D" id="2.40.110.10">
    <property type="entry name" value="Butyryl-CoA Dehydrogenase, subunit A, domain 2"/>
    <property type="match status" value="1"/>
</dbReference>
<comment type="catalytic activity">
    <reaction evidence="22">
        <text>(2R)-2-methylbutanoyl-CoA + oxidized [electron-transfer flavoprotein] + H(+) = ethylacryloyl-CoA + reduced [electron-transfer flavoprotein]</text>
        <dbReference type="Rhea" id="RHEA:65296"/>
        <dbReference type="Rhea" id="RHEA-COMP:10685"/>
        <dbReference type="Rhea" id="RHEA-COMP:10686"/>
        <dbReference type="ChEBI" id="CHEBI:15378"/>
        <dbReference type="ChEBI" id="CHEBI:57692"/>
        <dbReference type="ChEBI" id="CHEBI:58307"/>
        <dbReference type="ChEBI" id="CHEBI:156439"/>
        <dbReference type="ChEBI" id="CHEBI:156440"/>
    </reaction>
    <physiologicalReaction direction="left-to-right" evidence="22">
        <dbReference type="Rhea" id="RHEA:65297"/>
    </physiologicalReaction>
</comment>
<comment type="subunit">
    <text evidence="5">Homotetramer.</text>
</comment>
<evidence type="ECO:0000256" key="9">
    <source>
        <dbReference type="ARBA" id="ARBA00022832"/>
    </source>
</evidence>
<keyword evidence="13" id="KW-0443">Lipid metabolism</keyword>
<evidence type="ECO:0000256" key="5">
    <source>
        <dbReference type="ARBA" id="ARBA00011881"/>
    </source>
</evidence>
<dbReference type="PROSITE" id="PS00072">
    <property type="entry name" value="ACYL_COA_DH_1"/>
    <property type="match status" value="1"/>
</dbReference>
<reference evidence="32 35" key="1">
    <citation type="journal article" date="2015" name="Parasit. Vectors">
        <title>Draft genome of the scabies mite.</title>
        <authorList>
            <person name="Rider S.D.Jr."/>
            <person name="Morgan M.S."/>
            <person name="Arlian L.G."/>
        </authorList>
    </citation>
    <scope>NUCLEOTIDE SEQUENCE [LARGE SCALE GENOMIC DNA]</scope>
    <source>
        <strain evidence="32">Arlian Lab</strain>
    </source>
</reference>
<evidence type="ECO:0000256" key="8">
    <source>
        <dbReference type="ARBA" id="ARBA00022827"/>
    </source>
</evidence>
<evidence type="ECO:0000256" key="2">
    <source>
        <dbReference type="ARBA" id="ARBA00004305"/>
    </source>
</evidence>
<dbReference type="EMBL" id="JXLN01010944">
    <property type="protein sequence ID" value="KPM06559.1"/>
    <property type="molecule type" value="Genomic_DNA"/>
</dbReference>
<evidence type="ECO:0000256" key="25">
    <source>
        <dbReference type="ARBA" id="ARBA00049552"/>
    </source>
</evidence>
<evidence type="ECO:0000313" key="34">
    <source>
        <dbReference type="Proteomes" id="UP000070412"/>
    </source>
</evidence>
<comment type="catalytic activity">
    <reaction evidence="23">
        <text>butanoyl-CoA + oxidized [electron-transfer flavoprotein] + H(+) = (2E)-butenoyl-CoA + reduced [electron-transfer flavoprotein]</text>
        <dbReference type="Rhea" id="RHEA:24004"/>
        <dbReference type="Rhea" id="RHEA-COMP:10685"/>
        <dbReference type="Rhea" id="RHEA-COMP:10686"/>
        <dbReference type="ChEBI" id="CHEBI:15378"/>
        <dbReference type="ChEBI" id="CHEBI:57332"/>
        <dbReference type="ChEBI" id="CHEBI:57371"/>
        <dbReference type="ChEBI" id="CHEBI:57692"/>
        <dbReference type="ChEBI" id="CHEBI:58307"/>
    </reaction>
    <physiologicalReaction direction="left-to-right" evidence="23">
        <dbReference type="Rhea" id="RHEA:24005"/>
    </physiologicalReaction>
</comment>
<keyword evidence="12 27" id="KW-0560">Oxidoreductase</keyword>
<evidence type="ECO:0000256" key="11">
    <source>
        <dbReference type="ARBA" id="ARBA00022990"/>
    </source>
</evidence>
<comment type="pathway">
    <text evidence="3">Lipid metabolism; mitochondrial fatty acid beta-oxidation.</text>
</comment>
<dbReference type="EMBL" id="WVUK01000062">
    <property type="protein sequence ID" value="KAF7490760.1"/>
    <property type="molecule type" value="Genomic_DNA"/>
</dbReference>
<evidence type="ECO:0000313" key="35">
    <source>
        <dbReference type="Proteomes" id="UP000616769"/>
    </source>
</evidence>
<dbReference type="Gene3D" id="1.20.140.10">
    <property type="entry name" value="Butyryl-CoA Dehydrogenase, subunit A, domain 3"/>
    <property type="match status" value="1"/>
</dbReference>
<proteinExistence type="inferred from homology"/>
<dbReference type="GO" id="GO:0050660">
    <property type="term" value="F:flavin adenine dinucleotide binding"/>
    <property type="evidence" value="ECO:0007669"/>
    <property type="project" value="InterPro"/>
</dbReference>
<comment type="pathway">
    <text evidence="15">Amino-acid degradation; L-isoleucine degradation.</text>
</comment>
<evidence type="ECO:0000256" key="17">
    <source>
        <dbReference type="ARBA" id="ARBA00039850"/>
    </source>
</evidence>
<evidence type="ECO:0000256" key="1">
    <source>
        <dbReference type="ARBA" id="ARBA00001974"/>
    </source>
</evidence>
<dbReference type="PANTHER" id="PTHR43884:SF1">
    <property type="entry name" value="SHORT_BRANCHED CHAIN SPECIFIC ACYL-COA DEHYDROGENASE, MITOCHONDRIAL"/>
    <property type="match status" value="1"/>
</dbReference>
<evidence type="ECO:0000256" key="7">
    <source>
        <dbReference type="ARBA" id="ARBA00022630"/>
    </source>
</evidence>
<keyword evidence="8 27" id="KW-0274">FAD</keyword>
<dbReference type="PROSITE" id="PS00073">
    <property type="entry name" value="ACYL_COA_DH_2"/>
    <property type="match status" value="1"/>
</dbReference>
<evidence type="ECO:0000256" key="13">
    <source>
        <dbReference type="ARBA" id="ARBA00023098"/>
    </source>
</evidence>
<accession>A0A132A6N9</accession>
<feature type="domain" description="Acyl-CoA dehydrogenase/oxidase C-terminal" evidence="28">
    <location>
        <begin position="290"/>
        <end position="436"/>
    </location>
</feature>
<evidence type="ECO:0000256" key="10">
    <source>
        <dbReference type="ARBA" id="ARBA00022946"/>
    </source>
</evidence>
<gene>
    <name evidence="32" type="ORF">QR98_0050360</name>
    <name evidence="31" type="ORF">SSS_8336</name>
</gene>
<comment type="catalytic activity">
    <reaction evidence="26">
        <text>2-methylpropanoyl-CoA + oxidized [electron-transfer flavoprotein] + H(+) = 2-methylpropenoyl-CoA + reduced [electron-transfer flavoprotein]</text>
        <dbReference type="Rhea" id="RHEA:44180"/>
        <dbReference type="Rhea" id="RHEA-COMP:10685"/>
        <dbReference type="Rhea" id="RHEA-COMP:10686"/>
        <dbReference type="ChEBI" id="CHEBI:15378"/>
        <dbReference type="ChEBI" id="CHEBI:57338"/>
        <dbReference type="ChEBI" id="CHEBI:57692"/>
        <dbReference type="ChEBI" id="CHEBI:58307"/>
        <dbReference type="ChEBI" id="CHEBI:62500"/>
    </reaction>
    <physiologicalReaction direction="left-to-right" evidence="26">
        <dbReference type="Rhea" id="RHEA:44181"/>
    </physiologicalReaction>
</comment>
<keyword evidence="9" id="KW-0276">Fatty acid metabolism</keyword>
<reference evidence="31" key="3">
    <citation type="submission" date="2020-01" db="EMBL/GenBank/DDBJ databases">
        <authorList>
            <person name="Korhonen P.K.K."/>
            <person name="Guangxu M.G."/>
            <person name="Wang T.W."/>
            <person name="Stroehlein A.J.S."/>
            <person name="Young N.D."/>
            <person name="Ang C.-S.A."/>
            <person name="Fernando D.W.F."/>
            <person name="Lu H.L."/>
            <person name="Taylor S.T."/>
            <person name="Ehtesham M.E.M."/>
            <person name="Najaraj S.H.N."/>
            <person name="Harsha G.H.G."/>
            <person name="Madugundu A.M."/>
            <person name="Renuse S.R."/>
            <person name="Holt D.H."/>
            <person name="Pandey A.P."/>
            <person name="Papenfuss A.P."/>
            <person name="Gasser R.B.G."/>
            <person name="Fischer K.F."/>
        </authorList>
    </citation>
    <scope>NUCLEOTIDE SEQUENCE</scope>
    <source>
        <strain evidence="31">SSS_KF_BRIS2020</strain>
    </source>
</reference>
<dbReference type="OrthoDB" id="10254877at2759"/>
<dbReference type="EnsemblMetazoa" id="SSS_8336s_mrna">
    <property type="protein sequence ID" value="KAF7490760.1"/>
    <property type="gene ID" value="SSS_8336"/>
</dbReference>